<dbReference type="EnsemblPlants" id="ORGLA12G0089300.1">
    <property type="protein sequence ID" value="ORGLA12G0089300.1"/>
    <property type="gene ID" value="ORGLA12G0089300"/>
</dbReference>
<organism evidence="1 2">
    <name type="scientific">Oryza glaberrima</name>
    <name type="common">African rice</name>
    <dbReference type="NCBI Taxonomy" id="4538"/>
    <lineage>
        <taxon>Eukaryota</taxon>
        <taxon>Viridiplantae</taxon>
        <taxon>Streptophyta</taxon>
        <taxon>Embryophyta</taxon>
        <taxon>Tracheophyta</taxon>
        <taxon>Spermatophyta</taxon>
        <taxon>Magnoliopsida</taxon>
        <taxon>Liliopsida</taxon>
        <taxon>Poales</taxon>
        <taxon>Poaceae</taxon>
        <taxon>BOP clade</taxon>
        <taxon>Oryzoideae</taxon>
        <taxon>Oryzeae</taxon>
        <taxon>Oryzinae</taxon>
        <taxon>Oryza</taxon>
    </lineage>
</organism>
<keyword evidence="2" id="KW-1185">Reference proteome</keyword>
<dbReference type="Gramene" id="ORGLA12G0089300.1">
    <property type="protein sequence ID" value="ORGLA12G0089300.1"/>
    <property type="gene ID" value="ORGLA12G0089300"/>
</dbReference>
<dbReference type="Proteomes" id="UP000007306">
    <property type="component" value="Chromosome 12"/>
</dbReference>
<reference evidence="1" key="1">
    <citation type="submission" date="2015-06" db="UniProtKB">
        <authorList>
            <consortium name="EnsemblPlants"/>
        </authorList>
    </citation>
    <scope>IDENTIFICATION</scope>
</reference>
<evidence type="ECO:0000313" key="2">
    <source>
        <dbReference type="Proteomes" id="UP000007306"/>
    </source>
</evidence>
<name>I1R5T7_ORYGL</name>
<reference evidence="1 2" key="2">
    <citation type="submission" date="2018-04" db="EMBL/GenBank/DDBJ databases">
        <title>OglaRS2 (Oryza glaberrima Reference Sequence Version 2).</title>
        <authorList>
            <person name="Zhang J."/>
            <person name="Kudrna D."/>
            <person name="Lee S."/>
            <person name="Talag J."/>
            <person name="Rajasekar S."/>
            <person name="Wing R.A."/>
        </authorList>
    </citation>
    <scope>NUCLEOTIDE SEQUENCE [LARGE SCALE GENOMIC DNA]</scope>
    <source>
        <strain evidence="1 2">cv. IRGC 96717</strain>
    </source>
</reference>
<proteinExistence type="predicted"/>
<dbReference type="AlphaFoldDB" id="I1R5T7"/>
<evidence type="ECO:0000313" key="1">
    <source>
        <dbReference type="EnsemblPlants" id="ORGLA12G0089300.1"/>
    </source>
</evidence>
<dbReference type="STRING" id="4538.I1R5T7"/>
<accession>I1R5T7</accession>
<protein>
    <submittedName>
        <fullName evidence="1">Uncharacterized protein</fullName>
    </submittedName>
</protein>
<sequence length="245" mass="26533">MAICLTQVRLYAFACLPYSVACINLIGNFLIQWKKLYTDYNLHRALVVLCARHLVNGTCKGSSRLAAAAAAWPVARQAHTTHIKHGGHLLPHKTTKPPTTTPHHIPAAHRQYRCPVVSPPSSGQPSPHARTRQLLDGLTPDLSPTTTNYFAALQAARGREERRGPLPAAPATAGATTISLSLQGVGGVWITARIIGGCRGLIRLLPRSHKSSEKHPMPLILLPCYSGSTCHEFPFLIAPTVCFLI</sequence>
<dbReference type="HOGENOM" id="CLU_1135032_0_0_1"/>